<dbReference type="InterPro" id="IPR001041">
    <property type="entry name" value="2Fe-2S_ferredoxin-type"/>
</dbReference>
<keyword evidence="1" id="KW-0479">Metal-binding</keyword>
<dbReference type="PROSITE" id="PS51085">
    <property type="entry name" value="2FE2S_FER_2"/>
    <property type="match status" value="1"/>
</dbReference>
<sequence length="223" mass="24234">MKKNKSDKEVWPEEISSEKAGLSRRTFIARSTLAAAGLALAPYVTLACSSEEKPLNFEEYLEIEPIINGQAMRMKIDPRTSLADLLREQLGLTGTKIGCNQGACGACTVHLDGMRVNSCLTLAIQTDGLEVTTIEGLGTENEFHPVQGAFMMHDGFQCGYCTSGQIMSAVMVLKENHAATTEEIQEWMSGNICRCGAYKGIVAAVEAARDGKVPKELLQRQKS</sequence>
<dbReference type="InterPro" id="IPR012675">
    <property type="entry name" value="Beta-grasp_dom_sf"/>
</dbReference>
<name>A0ABW5AWT0_9FLAO</name>
<dbReference type="InterPro" id="IPR006311">
    <property type="entry name" value="TAT_signal"/>
</dbReference>
<dbReference type="PANTHER" id="PTHR45331">
    <property type="entry name" value="OXIDOREDUCTASE, IRON-SULPHUR BINDING SUBUNIT-RELATED-RELATED"/>
    <property type="match status" value="1"/>
</dbReference>
<organism evidence="5 6">
    <name type="scientific">Aquimarina celericrescens</name>
    <dbReference type="NCBI Taxonomy" id="1964542"/>
    <lineage>
        <taxon>Bacteria</taxon>
        <taxon>Pseudomonadati</taxon>
        <taxon>Bacteroidota</taxon>
        <taxon>Flavobacteriia</taxon>
        <taxon>Flavobacteriales</taxon>
        <taxon>Flavobacteriaceae</taxon>
        <taxon>Aquimarina</taxon>
    </lineage>
</organism>
<accession>A0ABW5AWT0</accession>
<comment type="caution">
    <text evidence="5">The sequence shown here is derived from an EMBL/GenBank/DDBJ whole genome shotgun (WGS) entry which is preliminary data.</text>
</comment>
<dbReference type="InterPro" id="IPR052914">
    <property type="entry name" value="Aldehyde_Oxdr_Iron-Sulfur"/>
</dbReference>
<proteinExistence type="predicted"/>
<dbReference type="NCBIfam" id="TIGR01409">
    <property type="entry name" value="TAT_signal_seq"/>
    <property type="match status" value="1"/>
</dbReference>
<evidence type="ECO:0000313" key="6">
    <source>
        <dbReference type="Proteomes" id="UP001597344"/>
    </source>
</evidence>
<feature type="domain" description="2Fe-2S ferredoxin-type" evidence="4">
    <location>
        <begin position="61"/>
        <end position="137"/>
    </location>
</feature>
<dbReference type="PANTHER" id="PTHR45331:SF2">
    <property type="entry name" value="OXIDOREDUCTASE WITH IRON-SULFUR SUBUNIT"/>
    <property type="match status" value="1"/>
</dbReference>
<reference evidence="6" key="1">
    <citation type="journal article" date="2019" name="Int. J. Syst. Evol. Microbiol.">
        <title>The Global Catalogue of Microorganisms (GCM) 10K type strain sequencing project: providing services to taxonomists for standard genome sequencing and annotation.</title>
        <authorList>
            <consortium name="The Broad Institute Genomics Platform"/>
            <consortium name="The Broad Institute Genome Sequencing Center for Infectious Disease"/>
            <person name="Wu L."/>
            <person name="Ma J."/>
        </authorList>
    </citation>
    <scope>NUCLEOTIDE SEQUENCE [LARGE SCALE GENOMIC DNA]</scope>
    <source>
        <strain evidence="6">DT92</strain>
    </source>
</reference>
<dbReference type="InterPro" id="IPR036010">
    <property type="entry name" value="2Fe-2S_ferredoxin-like_sf"/>
</dbReference>
<dbReference type="InterPro" id="IPR036884">
    <property type="entry name" value="2Fe-2S-bd_dom_sf"/>
</dbReference>
<dbReference type="Gene3D" id="1.10.150.120">
    <property type="entry name" value="[2Fe-2S]-binding domain"/>
    <property type="match status" value="1"/>
</dbReference>
<dbReference type="EMBL" id="JBHUHY010000004">
    <property type="protein sequence ID" value="MFD2186645.1"/>
    <property type="molecule type" value="Genomic_DNA"/>
</dbReference>
<dbReference type="InterPro" id="IPR002888">
    <property type="entry name" value="2Fe-2S-bd"/>
</dbReference>
<evidence type="ECO:0000256" key="2">
    <source>
        <dbReference type="ARBA" id="ARBA00023002"/>
    </source>
</evidence>
<keyword evidence="6" id="KW-1185">Reference proteome</keyword>
<dbReference type="CDD" id="cd00207">
    <property type="entry name" value="fer2"/>
    <property type="match status" value="1"/>
</dbReference>
<keyword evidence="2" id="KW-0560">Oxidoreductase</keyword>
<keyword evidence="3" id="KW-0408">Iron</keyword>
<dbReference type="Pfam" id="PF00111">
    <property type="entry name" value="Fer2"/>
    <property type="match status" value="1"/>
</dbReference>
<dbReference type="Proteomes" id="UP001597344">
    <property type="component" value="Unassembled WGS sequence"/>
</dbReference>
<evidence type="ECO:0000256" key="3">
    <source>
        <dbReference type="ARBA" id="ARBA00023004"/>
    </source>
</evidence>
<dbReference type="PROSITE" id="PS51318">
    <property type="entry name" value="TAT"/>
    <property type="match status" value="1"/>
</dbReference>
<dbReference type="RefSeq" id="WP_378319634.1">
    <property type="nucleotide sequence ID" value="NZ_JBHUHY010000004.1"/>
</dbReference>
<evidence type="ECO:0000313" key="5">
    <source>
        <dbReference type="EMBL" id="MFD2186645.1"/>
    </source>
</evidence>
<dbReference type="Gene3D" id="3.10.20.30">
    <property type="match status" value="1"/>
</dbReference>
<dbReference type="SUPFAM" id="SSF47741">
    <property type="entry name" value="CO dehydrogenase ISP C-domain like"/>
    <property type="match status" value="1"/>
</dbReference>
<protein>
    <submittedName>
        <fullName evidence="5">(2Fe-2S)-binding protein</fullName>
    </submittedName>
</protein>
<dbReference type="PROSITE" id="PS00197">
    <property type="entry name" value="2FE2S_FER_1"/>
    <property type="match status" value="1"/>
</dbReference>
<dbReference type="Pfam" id="PF01799">
    <property type="entry name" value="Fer2_2"/>
    <property type="match status" value="1"/>
</dbReference>
<evidence type="ECO:0000256" key="1">
    <source>
        <dbReference type="ARBA" id="ARBA00022723"/>
    </source>
</evidence>
<evidence type="ECO:0000259" key="4">
    <source>
        <dbReference type="PROSITE" id="PS51085"/>
    </source>
</evidence>
<dbReference type="SUPFAM" id="SSF54292">
    <property type="entry name" value="2Fe-2S ferredoxin-like"/>
    <property type="match status" value="1"/>
</dbReference>
<dbReference type="InterPro" id="IPR019546">
    <property type="entry name" value="TAT_signal_bac_arc"/>
</dbReference>
<gene>
    <name evidence="5" type="ORF">ACFSJT_07555</name>
</gene>
<dbReference type="InterPro" id="IPR006058">
    <property type="entry name" value="2Fe2S_fd_BS"/>
</dbReference>